<evidence type="ECO:0000313" key="2">
    <source>
        <dbReference type="Proteomes" id="UP000215914"/>
    </source>
</evidence>
<keyword evidence="2" id="KW-1185">Reference proteome</keyword>
<evidence type="ECO:0000313" key="1">
    <source>
        <dbReference type="EMBL" id="OTF85094.1"/>
    </source>
</evidence>
<dbReference type="STRING" id="4232.A0A251RMT2"/>
<dbReference type="InParanoid" id="A0A251RMT2"/>
<accession>A0A251RMT2</accession>
<name>A0A251RMT2_HELAN</name>
<dbReference type="AlphaFoldDB" id="A0A251RMT2"/>
<sequence>MVSYHKIIAKKHKILQEYHMEPGISMTTNWNCTTSVTSFVITSSNWNCTISVMNMLGPSLWDIWSSLGQSMTPKSTACASKASLWFSFLDIKYRTRFCK</sequence>
<proteinExistence type="predicted"/>
<reference evidence="2" key="1">
    <citation type="journal article" date="2017" name="Nature">
        <title>The sunflower genome provides insights into oil metabolism, flowering and Asterid evolution.</title>
        <authorList>
            <person name="Badouin H."/>
            <person name="Gouzy J."/>
            <person name="Grassa C.J."/>
            <person name="Murat F."/>
            <person name="Staton S.E."/>
            <person name="Cottret L."/>
            <person name="Lelandais-Briere C."/>
            <person name="Owens G.L."/>
            <person name="Carrere S."/>
            <person name="Mayjonade B."/>
            <person name="Legrand L."/>
            <person name="Gill N."/>
            <person name="Kane N.C."/>
            <person name="Bowers J.E."/>
            <person name="Hubner S."/>
            <person name="Bellec A."/>
            <person name="Berard A."/>
            <person name="Berges H."/>
            <person name="Blanchet N."/>
            <person name="Boniface M.C."/>
            <person name="Brunel D."/>
            <person name="Catrice O."/>
            <person name="Chaidir N."/>
            <person name="Claudel C."/>
            <person name="Donnadieu C."/>
            <person name="Faraut T."/>
            <person name="Fievet G."/>
            <person name="Helmstetter N."/>
            <person name="King M."/>
            <person name="Knapp S.J."/>
            <person name="Lai Z."/>
            <person name="Le Paslier M.C."/>
            <person name="Lippi Y."/>
            <person name="Lorenzon L."/>
            <person name="Mandel J.R."/>
            <person name="Marage G."/>
            <person name="Marchand G."/>
            <person name="Marquand E."/>
            <person name="Bret-Mestries E."/>
            <person name="Morien E."/>
            <person name="Nambeesan S."/>
            <person name="Nguyen T."/>
            <person name="Pegot-Espagnet P."/>
            <person name="Pouilly N."/>
            <person name="Raftis F."/>
            <person name="Sallet E."/>
            <person name="Schiex T."/>
            <person name="Thomas J."/>
            <person name="Vandecasteele C."/>
            <person name="Vares D."/>
            <person name="Vear F."/>
            <person name="Vautrin S."/>
            <person name="Crespi M."/>
            <person name="Mangin B."/>
            <person name="Burke J.M."/>
            <person name="Salse J."/>
            <person name="Munos S."/>
            <person name="Vincourt P."/>
            <person name="Rieseberg L.H."/>
            <person name="Langlade N.B."/>
        </authorList>
    </citation>
    <scope>NUCLEOTIDE SEQUENCE [LARGE SCALE GENOMIC DNA]</scope>
    <source>
        <strain evidence="2">cv. SF193</strain>
    </source>
</reference>
<dbReference type="Proteomes" id="UP000215914">
    <property type="component" value="Chromosome 17"/>
</dbReference>
<dbReference type="EMBL" id="CM007906">
    <property type="protein sequence ID" value="OTF85094.1"/>
    <property type="molecule type" value="Genomic_DNA"/>
</dbReference>
<organism evidence="1 2">
    <name type="scientific">Helianthus annuus</name>
    <name type="common">Common sunflower</name>
    <dbReference type="NCBI Taxonomy" id="4232"/>
    <lineage>
        <taxon>Eukaryota</taxon>
        <taxon>Viridiplantae</taxon>
        <taxon>Streptophyta</taxon>
        <taxon>Embryophyta</taxon>
        <taxon>Tracheophyta</taxon>
        <taxon>Spermatophyta</taxon>
        <taxon>Magnoliopsida</taxon>
        <taxon>eudicotyledons</taxon>
        <taxon>Gunneridae</taxon>
        <taxon>Pentapetalae</taxon>
        <taxon>asterids</taxon>
        <taxon>campanulids</taxon>
        <taxon>Asterales</taxon>
        <taxon>Asteraceae</taxon>
        <taxon>Asteroideae</taxon>
        <taxon>Heliantheae alliance</taxon>
        <taxon>Heliantheae</taxon>
        <taxon>Helianthus</taxon>
    </lineage>
</organism>
<gene>
    <name evidence="1" type="ORF">HannXRQ_Chr17g0536251</name>
</gene>
<protein>
    <submittedName>
        <fullName evidence="1">Uncharacterized protein</fullName>
    </submittedName>
</protein>